<proteinExistence type="inferred from homology"/>
<dbReference type="OrthoDB" id="3223806at2759"/>
<dbReference type="GO" id="GO:0006508">
    <property type="term" value="P:proteolysis"/>
    <property type="evidence" value="ECO:0007669"/>
    <property type="project" value="InterPro"/>
</dbReference>
<protein>
    <recommendedName>
        <fullName evidence="4">Peptidase C14 caspase domain-containing protein</fullName>
    </recommendedName>
</protein>
<evidence type="ECO:0000313" key="5">
    <source>
        <dbReference type="EMBL" id="RMY74800.1"/>
    </source>
</evidence>
<feature type="compositionally biased region" description="Polar residues" evidence="3">
    <location>
        <begin position="99"/>
        <end position="109"/>
    </location>
</feature>
<evidence type="ECO:0000313" key="6">
    <source>
        <dbReference type="Proteomes" id="UP000269276"/>
    </source>
</evidence>
<feature type="compositionally biased region" description="Low complexity" evidence="3">
    <location>
        <begin position="7"/>
        <end position="32"/>
    </location>
</feature>
<dbReference type="PANTHER" id="PTHR48104">
    <property type="entry name" value="METACASPASE-4"/>
    <property type="match status" value="1"/>
</dbReference>
<name>A0A3M7EEB7_HORWE</name>
<feature type="compositionally biased region" description="Basic and acidic residues" evidence="3">
    <location>
        <begin position="81"/>
        <end position="98"/>
    </location>
</feature>
<evidence type="ECO:0000256" key="1">
    <source>
        <dbReference type="ARBA" id="ARBA00009005"/>
    </source>
</evidence>
<dbReference type="GO" id="GO:0005737">
    <property type="term" value="C:cytoplasm"/>
    <property type="evidence" value="ECO:0007669"/>
    <property type="project" value="TreeGrafter"/>
</dbReference>
<organism evidence="5 6">
    <name type="scientific">Hortaea werneckii</name>
    <name type="common">Black yeast</name>
    <name type="synonym">Cladosporium werneckii</name>
    <dbReference type="NCBI Taxonomy" id="91943"/>
    <lineage>
        <taxon>Eukaryota</taxon>
        <taxon>Fungi</taxon>
        <taxon>Dikarya</taxon>
        <taxon>Ascomycota</taxon>
        <taxon>Pezizomycotina</taxon>
        <taxon>Dothideomycetes</taxon>
        <taxon>Dothideomycetidae</taxon>
        <taxon>Mycosphaerellales</taxon>
        <taxon>Teratosphaeriaceae</taxon>
        <taxon>Hortaea</taxon>
    </lineage>
</organism>
<evidence type="ECO:0000259" key="4">
    <source>
        <dbReference type="Pfam" id="PF00656"/>
    </source>
</evidence>
<comment type="similarity">
    <text evidence="1">Belongs to the peptidase C14B family.</text>
</comment>
<dbReference type="Proteomes" id="UP000269276">
    <property type="component" value="Unassembled WGS sequence"/>
</dbReference>
<dbReference type="GO" id="GO:0004197">
    <property type="term" value="F:cysteine-type endopeptidase activity"/>
    <property type="evidence" value="ECO:0007669"/>
    <property type="project" value="InterPro"/>
</dbReference>
<dbReference type="VEuPathDB" id="FungiDB:BTJ68_10695"/>
<comment type="caution">
    <text evidence="5">The sequence shown here is derived from an EMBL/GenBank/DDBJ whole genome shotgun (WGS) entry which is preliminary data.</text>
</comment>
<reference evidence="5 6" key="1">
    <citation type="journal article" date="2018" name="BMC Genomics">
        <title>Genomic evidence for intraspecific hybridization in a clonal and extremely halotolerant yeast.</title>
        <authorList>
            <person name="Gostincar C."/>
            <person name="Stajich J.E."/>
            <person name="Zupancic J."/>
            <person name="Zalar P."/>
            <person name="Gunde-Cimerman N."/>
        </authorList>
    </citation>
    <scope>NUCLEOTIDE SEQUENCE [LARGE SCALE GENOMIC DNA]</scope>
    <source>
        <strain evidence="5 6">EXF-2682</strain>
    </source>
</reference>
<feature type="compositionally biased region" description="Basic and acidic residues" evidence="3">
    <location>
        <begin position="444"/>
        <end position="454"/>
    </location>
</feature>
<evidence type="ECO:0000256" key="2">
    <source>
        <dbReference type="SAM" id="Coils"/>
    </source>
</evidence>
<sequence length="617" mass="67142">MSPPQPTTKTSSNTPKPTSSSAHSTSPSAVPTGQKPSPGTPSQPARSPLAPHATQSNRGASGVQPARQTFLPGGTGSPPRQPHDPKPLKPFRLGDKKPPQTSAQVQTKKAVSASKDLQRAGSKSAIHDEMLRAPMVHNGSPPARKKSLVIGINYVGSQHELEGCHQDVHNVREFLQAVGYSDDQQSQVVMRDDQYTDPRGPYWPTGDNMLAAMDWLISEPGTVNFLHYSGHGGQVPSDDYRTSGFDDTIVPVDYETQGQIPSGVLHQALVTNLPPDSTLFVVFDCCHSGSAIELPYVYRTDQDGNVNLLDNVEAGMRLIGSASHLLQGHLSKAKIGEAKSLLAGATDFFKGLTHQQASVDQYGLDESDTMDSYASEGAKNVWMYSGCRDDQTSADASIQGSHVGAMSWAFLNMQTEKPFQGLIWKPITQPAKTGGMAPKKRKRSPEQHPSDPHPVELSQYYQLPFTIRPSDLSLHAMHDNKTPLSYNHGPRSEYQLGPLIPYAVHAATLKEKLDSLAADRAKLESMYADAYALSQRAKGQLELHELHRSGFLTVRQANGEDDLVSAAEWTKTRSVLRSSLVDAERKMEEVKQEANARRLRGIGKGDEAVHAQASCIE</sequence>
<dbReference type="InterPro" id="IPR011600">
    <property type="entry name" value="Pept_C14_caspase"/>
</dbReference>
<dbReference type="InterPro" id="IPR050452">
    <property type="entry name" value="Metacaspase"/>
</dbReference>
<feature type="region of interest" description="Disordered" evidence="3">
    <location>
        <begin position="429"/>
        <end position="455"/>
    </location>
</feature>
<feature type="domain" description="Peptidase C14 caspase" evidence="4">
    <location>
        <begin position="144"/>
        <end position="415"/>
    </location>
</feature>
<dbReference type="Pfam" id="PF00656">
    <property type="entry name" value="Peptidase_C14"/>
    <property type="match status" value="1"/>
</dbReference>
<dbReference type="PANTHER" id="PTHR48104:SF30">
    <property type="entry name" value="METACASPASE-1"/>
    <property type="match status" value="1"/>
</dbReference>
<feature type="coiled-coil region" evidence="2">
    <location>
        <begin position="573"/>
        <end position="600"/>
    </location>
</feature>
<dbReference type="AlphaFoldDB" id="A0A3M7EEB7"/>
<gene>
    <name evidence="5" type="ORF">D0863_02997</name>
</gene>
<evidence type="ECO:0000256" key="3">
    <source>
        <dbReference type="SAM" id="MobiDB-lite"/>
    </source>
</evidence>
<feature type="compositionally biased region" description="Polar residues" evidence="3">
    <location>
        <begin position="34"/>
        <end position="45"/>
    </location>
</feature>
<keyword evidence="2" id="KW-0175">Coiled coil</keyword>
<dbReference type="Gene3D" id="3.40.50.12660">
    <property type="match status" value="2"/>
</dbReference>
<accession>A0A3M7EEB7</accession>
<feature type="region of interest" description="Disordered" evidence="3">
    <location>
        <begin position="1"/>
        <end position="121"/>
    </location>
</feature>
<dbReference type="EMBL" id="QWIP01000068">
    <property type="protein sequence ID" value="RMY74800.1"/>
    <property type="molecule type" value="Genomic_DNA"/>
</dbReference>